<protein>
    <recommendedName>
        <fullName evidence="3">Wound-responsive family protein</fullName>
    </recommendedName>
</protein>
<dbReference type="EMBL" id="SDMP01000018">
    <property type="protein sequence ID" value="RYQ97532.1"/>
    <property type="molecule type" value="Genomic_DNA"/>
</dbReference>
<dbReference type="Pfam" id="PF12609">
    <property type="entry name" value="DUF3774"/>
    <property type="match status" value="2"/>
</dbReference>
<sequence>MCRGVMAVASTTVGVMEVLKDQGYCRWNTTMKSLAQGAKNHVKSAQQKANSNKKKMPQQSASASSVIANKLRDEIDDIEHFKKAEESLRTVIVKMSKSWMVAASVGAVEALKDQLGVCRWNFVMRNAQQQLKNHVRSMSQAKTTLSSSSSALVSTKLKDNKGEESLRTVMYLSCWGPN</sequence>
<dbReference type="AlphaFoldDB" id="A0A444Y6E9"/>
<dbReference type="STRING" id="3818.A0A444Y6E9"/>
<evidence type="ECO:0008006" key="3">
    <source>
        <dbReference type="Google" id="ProtNLM"/>
    </source>
</evidence>
<keyword evidence="2" id="KW-1185">Reference proteome</keyword>
<gene>
    <name evidence="1" type="ORF">Ahy_B08g093596</name>
</gene>
<proteinExistence type="predicted"/>
<name>A0A444Y6E9_ARAHY</name>
<evidence type="ECO:0000313" key="2">
    <source>
        <dbReference type="Proteomes" id="UP000289738"/>
    </source>
</evidence>
<dbReference type="Proteomes" id="UP000289738">
    <property type="component" value="Chromosome B08"/>
</dbReference>
<comment type="caution">
    <text evidence="1">The sequence shown here is derived from an EMBL/GenBank/DDBJ whole genome shotgun (WGS) entry which is preliminary data.</text>
</comment>
<reference evidence="1 2" key="1">
    <citation type="submission" date="2019-01" db="EMBL/GenBank/DDBJ databases">
        <title>Sequencing of cultivated peanut Arachis hypogaea provides insights into genome evolution and oil improvement.</title>
        <authorList>
            <person name="Chen X."/>
        </authorList>
    </citation>
    <scope>NUCLEOTIDE SEQUENCE [LARGE SCALE GENOMIC DNA]</scope>
    <source>
        <strain evidence="2">cv. Fuhuasheng</strain>
        <tissue evidence="1">Leaves</tissue>
    </source>
</reference>
<dbReference type="PANTHER" id="PTHR33090">
    <property type="entry name" value="DUF3774 DOMAIN PROTEIN-RELATED"/>
    <property type="match status" value="1"/>
</dbReference>
<evidence type="ECO:0000313" key="1">
    <source>
        <dbReference type="EMBL" id="RYQ97532.1"/>
    </source>
</evidence>
<dbReference type="InterPro" id="IPR022251">
    <property type="entry name" value="DUF3774_wound-induced"/>
</dbReference>
<organism evidence="1 2">
    <name type="scientific">Arachis hypogaea</name>
    <name type="common">Peanut</name>
    <dbReference type="NCBI Taxonomy" id="3818"/>
    <lineage>
        <taxon>Eukaryota</taxon>
        <taxon>Viridiplantae</taxon>
        <taxon>Streptophyta</taxon>
        <taxon>Embryophyta</taxon>
        <taxon>Tracheophyta</taxon>
        <taxon>Spermatophyta</taxon>
        <taxon>Magnoliopsida</taxon>
        <taxon>eudicotyledons</taxon>
        <taxon>Gunneridae</taxon>
        <taxon>Pentapetalae</taxon>
        <taxon>rosids</taxon>
        <taxon>fabids</taxon>
        <taxon>Fabales</taxon>
        <taxon>Fabaceae</taxon>
        <taxon>Papilionoideae</taxon>
        <taxon>50 kb inversion clade</taxon>
        <taxon>dalbergioids sensu lato</taxon>
        <taxon>Dalbergieae</taxon>
        <taxon>Pterocarpus clade</taxon>
        <taxon>Arachis</taxon>
    </lineage>
</organism>
<accession>A0A444Y6E9</accession>